<dbReference type="EnsemblPlants" id="TuG1812G0100002128.01.T03">
    <property type="protein sequence ID" value="TuG1812G0100002128.01.T03.cds281496"/>
    <property type="gene ID" value="TuG1812G0100002128.01"/>
</dbReference>
<reference evidence="2" key="2">
    <citation type="submission" date="2018-03" db="EMBL/GenBank/DDBJ databases">
        <title>The Triticum urartu genome reveals the dynamic nature of wheat genome evolution.</title>
        <authorList>
            <person name="Ling H."/>
            <person name="Ma B."/>
            <person name="Shi X."/>
            <person name="Liu H."/>
            <person name="Dong L."/>
            <person name="Sun H."/>
            <person name="Cao Y."/>
            <person name="Gao Q."/>
            <person name="Zheng S."/>
            <person name="Li Y."/>
            <person name="Yu Y."/>
            <person name="Du H."/>
            <person name="Qi M."/>
            <person name="Li Y."/>
            <person name="Yu H."/>
            <person name="Cui Y."/>
            <person name="Wang N."/>
            <person name="Chen C."/>
            <person name="Wu H."/>
            <person name="Zhao Y."/>
            <person name="Zhang J."/>
            <person name="Li Y."/>
            <person name="Zhou W."/>
            <person name="Zhang B."/>
            <person name="Hu W."/>
            <person name="Eijk M."/>
            <person name="Tang J."/>
            <person name="Witsenboer H."/>
            <person name="Zhao S."/>
            <person name="Li Z."/>
            <person name="Zhang A."/>
            <person name="Wang D."/>
            <person name="Liang C."/>
        </authorList>
    </citation>
    <scope>NUCLEOTIDE SEQUENCE [LARGE SCALE GENOMIC DNA]</scope>
    <source>
        <strain evidence="2">cv. G1812</strain>
    </source>
</reference>
<proteinExistence type="predicted"/>
<protein>
    <submittedName>
        <fullName evidence="2">Uncharacterized protein</fullName>
    </submittedName>
</protein>
<evidence type="ECO:0000256" key="1">
    <source>
        <dbReference type="SAM" id="Phobius"/>
    </source>
</evidence>
<keyword evidence="1" id="KW-0812">Transmembrane</keyword>
<gene>
    <name evidence="2" type="primary">LOC125545750</name>
</gene>
<keyword evidence="1" id="KW-1133">Transmembrane helix</keyword>
<evidence type="ECO:0000313" key="3">
    <source>
        <dbReference type="Proteomes" id="UP000015106"/>
    </source>
</evidence>
<dbReference type="Proteomes" id="UP000015106">
    <property type="component" value="Chromosome 1"/>
</dbReference>
<sequence length="115" mass="13170">MACICPSLRKCQAREKVVPKLPSQLLPYCNRIWDKILENVLFLHLLLASYVCHRFVHFLSITMMLSPKQMFLSFVLVLVARLSFSPASETASVPDAVKAELLQRIRSFLMSSSLW</sequence>
<dbReference type="EnsemblPlants" id="TuG1812G0100002128.01.T02">
    <property type="protein sequence ID" value="TuG1812G0100002128.01.T02.cds281489"/>
    <property type="gene ID" value="TuG1812G0100002128.01"/>
</dbReference>
<evidence type="ECO:0000313" key="2">
    <source>
        <dbReference type="EnsemblPlants" id="TuG1812G0100002128.01.T02.cds281489"/>
    </source>
</evidence>
<organism evidence="2 3">
    <name type="scientific">Triticum urartu</name>
    <name type="common">Red wild einkorn</name>
    <name type="synonym">Crithodium urartu</name>
    <dbReference type="NCBI Taxonomy" id="4572"/>
    <lineage>
        <taxon>Eukaryota</taxon>
        <taxon>Viridiplantae</taxon>
        <taxon>Streptophyta</taxon>
        <taxon>Embryophyta</taxon>
        <taxon>Tracheophyta</taxon>
        <taxon>Spermatophyta</taxon>
        <taxon>Magnoliopsida</taxon>
        <taxon>Liliopsida</taxon>
        <taxon>Poales</taxon>
        <taxon>Poaceae</taxon>
        <taxon>BOP clade</taxon>
        <taxon>Pooideae</taxon>
        <taxon>Triticodae</taxon>
        <taxon>Triticeae</taxon>
        <taxon>Triticinae</taxon>
        <taxon>Triticum</taxon>
    </lineage>
</organism>
<accession>A0A8R7JZQ0</accession>
<feature type="transmembrane region" description="Helical" evidence="1">
    <location>
        <begin position="40"/>
        <end position="59"/>
    </location>
</feature>
<keyword evidence="3" id="KW-1185">Reference proteome</keyword>
<name>A0A8R7JZQ0_TRIUA</name>
<dbReference type="Gramene" id="TuG1812G0100002128.01.T02">
    <property type="protein sequence ID" value="TuG1812G0100002128.01.T02.cds281489"/>
    <property type="gene ID" value="TuG1812G0100002128.01"/>
</dbReference>
<reference evidence="3" key="1">
    <citation type="journal article" date="2013" name="Nature">
        <title>Draft genome of the wheat A-genome progenitor Triticum urartu.</title>
        <authorList>
            <person name="Ling H.Q."/>
            <person name="Zhao S."/>
            <person name="Liu D."/>
            <person name="Wang J."/>
            <person name="Sun H."/>
            <person name="Zhang C."/>
            <person name="Fan H."/>
            <person name="Li D."/>
            <person name="Dong L."/>
            <person name="Tao Y."/>
            <person name="Gao C."/>
            <person name="Wu H."/>
            <person name="Li Y."/>
            <person name="Cui Y."/>
            <person name="Guo X."/>
            <person name="Zheng S."/>
            <person name="Wang B."/>
            <person name="Yu K."/>
            <person name="Liang Q."/>
            <person name="Yang W."/>
            <person name="Lou X."/>
            <person name="Chen J."/>
            <person name="Feng M."/>
            <person name="Jian J."/>
            <person name="Zhang X."/>
            <person name="Luo G."/>
            <person name="Jiang Y."/>
            <person name="Liu J."/>
            <person name="Wang Z."/>
            <person name="Sha Y."/>
            <person name="Zhang B."/>
            <person name="Wu H."/>
            <person name="Tang D."/>
            <person name="Shen Q."/>
            <person name="Xue P."/>
            <person name="Zou S."/>
            <person name="Wang X."/>
            <person name="Liu X."/>
            <person name="Wang F."/>
            <person name="Yang Y."/>
            <person name="An X."/>
            <person name="Dong Z."/>
            <person name="Zhang K."/>
            <person name="Zhang X."/>
            <person name="Luo M.C."/>
            <person name="Dvorak J."/>
            <person name="Tong Y."/>
            <person name="Wang J."/>
            <person name="Yang H."/>
            <person name="Li Z."/>
            <person name="Wang D."/>
            <person name="Zhang A."/>
            <person name="Wang J."/>
        </authorList>
    </citation>
    <scope>NUCLEOTIDE SEQUENCE</scope>
    <source>
        <strain evidence="3">cv. G1812</strain>
    </source>
</reference>
<dbReference type="AlphaFoldDB" id="A0A8R7JZQ0"/>
<keyword evidence="1" id="KW-0472">Membrane</keyword>
<reference evidence="2" key="3">
    <citation type="submission" date="2022-06" db="UniProtKB">
        <authorList>
            <consortium name="EnsemblPlants"/>
        </authorList>
    </citation>
    <scope>IDENTIFICATION</scope>
</reference>
<dbReference type="Gramene" id="TuG1812G0100002128.01.T03">
    <property type="protein sequence ID" value="TuG1812G0100002128.01.T03.cds281496"/>
    <property type="gene ID" value="TuG1812G0100002128.01"/>
</dbReference>